<proteinExistence type="predicted"/>
<dbReference type="EMBL" id="KZ303698">
    <property type="protein sequence ID" value="PIA12525.1"/>
    <property type="molecule type" value="Genomic_DNA"/>
</dbReference>
<evidence type="ECO:0000313" key="1">
    <source>
        <dbReference type="EMBL" id="PIA12525.1"/>
    </source>
</evidence>
<accession>A0A2G5B0H3</accession>
<name>A0A2G5B0H3_COERN</name>
<sequence length="61" mass="6952">MSLLRKTLFSADFSRSVLLDVLMLVKQQNCARTNAYSDEYSFKCDTAISNNRTDDNKLDAL</sequence>
<evidence type="ECO:0000313" key="2">
    <source>
        <dbReference type="Proteomes" id="UP000242474"/>
    </source>
</evidence>
<reference evidence="1 2" key="1">
    <citation type="journal article" date="2015" name="Genome Biol. Evol.">
        <title>Phylogenomic analyses indicate that early fungi evolved digesting cell walls of algal ancestors of land plants.</title>
        <authorList>
            <person name="Chang Y."/>
            <person name="Wang S."/>
            <person name="Sekimoto S."/>
            <person name="Aerts A.L."/>
            <person name="Choi C."/>
            <person name="Clum A."/>
            <person name="LaButti K.M."/>
            <person name="Lindquist E.A."/>
            <person name="Yee Ngan C."/>
            <person name="Ohm R.A."/>
            <person name="Salamov A.A."/>
            <person name="Grigoriev I.V."/>
            <person name="Spatafora J.W."/>
            <person name="Berbee M.L."/>
        </authorList>
    </citation>
    <scope>NUCLEOTIDE SEQUENCE [LARGE SCALE GENOMIC DNA]</scope>
    <source>
        <strain evidence="1 2">NRRL 1564</strain>
    </source>
</reference>
<dbReference type="Proteomes" id="UP000242474">
    <property type="component" value="Unassembled WGS sequence"/>
</dbReference>
<protein>
    <submittedName>
        <fullName evidence="1">Uncharacterized protein</fullName>
    </submittedName>
</protein>
<dbReference type="AlphaFoldDB" id="A0A2G5B0H3"/>
<keyword evidence="2" id="KW-1185">Reference proteome</keyword>
<organism evidence="1 2">
    <name type="scientific">Coemansia reversa (strain ATCC 12441 / NRRL 1564)</name>
    <dbReference type="NCBI Taxonomy" id="763665"/>
    <lineage>
        <taxon>Eukaryota</taxon>
        <taxon>Fungi</taxon>
        <taxon>Fungi incertae sedis</taxon>
        <taxon>Zoopagomycota</taxon>
        <taxon>Kickxellomycotina</taxon>
        <taxon>Kickxellomycetes</taxon>
        <taxon>Kickxellales</taxon>
        <taxon>Kickxellaceae</taxon>
        <taxon>Coemansia</taxon>
    </lineage>
</organism>
<gene>
    <name evidence="1" type="ORF">COEREDRAFT_95019</name>
</gene>